<dbReference type="RefSeq" id="WP_085933302.1">
    <property type="nucleotide sequence ID" value="NZ_FUWJ01000001.1"/>
</dbReference>
<organism evidence="2 3">
    <name type="scientific">Enhydrobacter aerosaccus</name>
    <dbReference type="NCBI Taxonomy" id="225324"/>
    <lineage>
        <taxon>Bacteria</taxon>
        <taxon>Pseudomonadati</taxon>
        <taxon>Pseudomonadota</taxon>
        <taxon>Alphaproteobacteria</taxon>
        <taxon>Hyphomicrobiales</taxon>
        <taxon>Enhydrobacter</taxon>
    </lineage>
</organism>
<evidence type="ECO:0000259" key="1">
    <source>
        <dbReference type="Pfam" id="PF09995"/>
    </source>
</evidence>
<evidence type="ECO:0000313" key="3">
    <source>
        <dbReference type="Proteomes" id="UP000190092"/>
    </source>
</evidence>
<dbReference type="InterPro" id="IPR018713">
    <property type="entry name" value="MPAB/Lcp_cat_dom"/>
</dbReference>
<dbReference type="GO" id="GO:0016491">
    <property type="term" value="F:oxidoreductase activity"/>
    <property type="evidence" value="ECO:0007669"/>
    <property type="project" value="InterPro"/>
</dbReference>
<sequence>MAVLVLPFLDALAHDLVQPDDGPAIDFSRPAGEPALTAADSVSWRVFKNPVALFVGGVAAVILELADPAVRSGVWEHSSFRRDAVARLRRTGLAAMVTVYGPRRTAEAMIAQVGRLHARVRGRTPAGEIYEANDPALLRWVHATAAFGFAEAYDRYVRPLGERGFDRLYGEGAASACLYGAIDAPLSRAAVMDLIDSKRDRLQASPIPFEFLDIMRRAPVLPAPLRPLQRLLIRAAVDLVPAWIRQRLGLDDSAGLHRWQRPVVRLIGRLADRVLLRSSPAVQSCLRLGLPADYLYR</sequence>
<protein>
    <submittedName>
        <fullName evidence="2">Uncharacterized conserved protein, DUF2236 family</fullName>
    </submittedName>
</protein>
<dbReference type="OrthoDB" id="108890at2"/>
<dbReference type="Pfam" id="PF09995">
    <property type="entry name" value="MPAB_Lcp_cat"/>
    <property type="match status" value="1"/>
</dbReference>
<dbReference type="AlphaFoldDB" id="A0A1T4LTE9"/>
<dbReference type="EMBL" id="FUWJ01000001">
    <property type="protein sequence ID" value="SJZ57901.1"/>
    <property type="molecule type" value="Genomic_DNA"/>
</dbReference>
<gene>
    <name evidence="2" type="ORF">SAMN02745126_01704</name>
</gene>
<feature type="domain" description="ER-bound oxygenase mpaB/mpaB'/Rubber oxygenase catalytic" evidence="1">
    <location>
        <begin position="44"/>
        <end position="267"/>
    </location>
</feature>
<dbReference type="PANTHER" id="PTHR36151">
    <property type="entry name" value="BLR2777 PROTEIN"/>
    <property type="match status" value="1"/>
</dbReference>
<dbReference type="PANTHER" id="PTHR36151:SF3">
    <property type="entry name" value="ER-BOUND OXYGENASE MPAB_MPAB'_RUBBER OXYGENASE CATALYTIC DOMAIN-CONTAINING PROTEIN"/>
    <property type="match status" value="1"/>
</dbReference>
<reference evidence="3" key="1">
    <citation type="submission" date="2017-02" db="EMBL/GenBank/DDBJ databases">
        <authorList>
            <person name="Varghese N."/>
            <person name="Submissions S."/>
        </authorList>
    </citation>
    <scope>NUCLEOTIDE SEQUENCE [LARGE SCALE GENOMIC DNA]</scope>
    <source>
        <strain evidence="3">ATCC 27094</strain>
    </source>
</reference>
<evidence type="ECO:0000313" key="2">
    <source>
        <dbReference type="EMBL" id="SJZ57901.1"/>
    </source>
</evidence>
<dbReference type="Proteomes" id="UP000190092">
    <property type="component" value="Unassembled WGS sequence"/>
</dbReference>
<dbReference type="STRING" id="225324.SAMN02745126_01704"/>
<accession>A0A1T4LTE9</accession>
<keyword evidence="3" id="KW-1185">Reference proteome</keyword>
<proteinExistence type="predicted"/>
<name>A0A1T4LTE9_9HYPH</name>